<evidence type="ECO:0000313" key="1">
    <source>
        <dbReference type="EMBL" id="OSD07697.1"/>
    </source>
</evidence>
<protein>
    <submittedName>
        <fullName evidence="1">Uncharacterized protein</fullName>
    </submittedName>
</protein>
<keyword evidence="2" id="KW-1185">Reference proteome</keyword>
<name>A0A1Y2J2Y2_TRAC3</name>
<dbReference type="Proteomes" id="UP000193067">
    <property type="component" value="Unassembled WGS sequence"/>
</dbReference>
<proteinExistence type="predicted"/>
<reference evidence="1 2" key="1">
    <citation type="journal article" date="2015" name="Biotechnol. Biofuels">
        <title>Enhanced degradation of softwood versus hardwood by the white-rot fungus Pycnoporus coccineus.</title>
        <authorList>
            <person name="Couturier M."/>
            <person name="Navarro D."/>
            <person name="Chevret D."/>
            <person name="Henrissat B."/>
            <person name="Piumi F."/>
            <person name="Ruiz-Duenas F.J."/>
            <person name="Martinez A.T."/>
            <person name="Grigoriev I.V."/>
            <person name="Riley R."/>
            <person name="Lipzen A."/>
            <person name="Berrin J.G."/>
            <person name="Master E.R."/>
            <person name="Rosso M.N."/>
        </authorList>
    </citation>
    <scope>NUCLEOTIDE SEQUENCE [LARGE SCALE GENOMIC DNA]</scope>
    <source>
        <strain evidence="1 2">BRFM310</strain>
    </source>
</reference>
<gene>
    <name evidence="1" type="ORF">PYCCODRAFT_341824</name>
</gene>
<accession>A0A1Y2J2Y2</accession>
<dbReference type="AlphaFoldDB" id="A0A1Y2J2Y2"/>
<organism evidence="1 2">
    <name type="scientific">Trametes coccinea (strain BRFM310)</name>
    <name type="common">Pycnoporus coccineus</name>
    <dbReference type="NCBI Taxonomy" id="1353009"/>
    <lineage>
        <taxon>Eukaryota</taxon>
        <taxon>Fungi</taxon>
        <taxon>Dikarya</taxon>
        <taxon>Basidiomycota</taxon>
        <taxon>Agaricomycotina</taxon>
        <taxon>Agaricomycetes</taxon>
        <taxon>Polyporales</taxon>
        <taxon>Polyporaceae</taxon>
        <taxon>Trametes</taxon>
    </lineage>
</organism>
<dbReference type="EMBL" id="KZ084087">
    <property type="protein sequence ID" value="OSD07697.1"/>
    <property type="molecule type" value="Genomic_DNA"/>
</dbReference>
<evidence type="ECO:0000313" key="2">
    <source>
        <dbReference type="Proteomes" id="UP000193067"/>
    </source>
</evidence>
<sequence length="81" mass="9361">MRTILTMLAFSHLIFPPNYKPPPHRRKPTVPLYVPLKISAVRTRRPLVAAMHHRTIHSLRARRPLAAPLETRMLRLGRATP</sequence>